<dbReference type="Proteomes" id="UP000814140">
    <property type="component" value="Unassembled WGS sequence"/>
</dbReference>
<comment type="caution">
    <text evidence="1">The sequence shown here is derived from an EMBL/GenBank/DDBJ whole genome shotgun (WGS) entry which is preliminary data.</text>
</comment>
<evidence type="ECO:0000313" key="2">
    <source>
        <dbReference type="Proteomes" id="UP000814140"/>
    </source>
</evidence>
<name>A0ACB8TFL6_9AGAM</name>
<protein>
    <submittedName>
        <fullName evidence="1">Uncharacterized protein</fullName>
    </submittedName>
</protein>
<organism evidence="1 2">
    <name type="scientific">Artomyces pyxidatus</name>
    <dbReference type="NCBI Taxonomy" id="48021"/>
    <lineage>
        <taxon>Eukaryota</taxon>
        <taxon>Fungi</taxon>
        <taxon>Dikarya</taxon>
        <taxon>Basidiomycota</taxon>
        <taxon>Agaricomycotina</taxon>
        <taxon>Agaricomycetes</taxon>
        <taxon>Russulales</taxon>
        <taxon>Auriscalpiaceae</taxon>
        <taxon>Artomyces</taxon>
    </lineage>
</organism>
<reference evidence="1" key="1">
    <citation type="submission" date="2021-03" db="EMBL/GenBank/DDBJ databases">
        <authorList>
            <consortium name="DOE Joint Genome Institute"/>
            <person name="Ahrendt S."/>
            <person name="Looney B.P."/>
            <person name="Miyauchi S."/>
            <person name="Morin E."/>
            <person name="Drula E."/>
            <person name="Courty P.E."/>
            <person name="Chicoki N."/>
            <person name="Fauchery L."/>
            <person name="Kohler A."/>
            <person name="Kuo A."/>
            <person name="Labutti K."/>
            <person name="Pangilinan J."/>
            <person name="Lipzen A."/>
            <person name="Riley R."/>
            <person name="Andreopoulos W."/>
            <person name="He G."/>
            <person name="Johnson J."/>
            <person name="Barry K.W."/>
            <person name="Grigoriev I.V."/>
            <person name="Nagy L."/>
            <person name="Hibbett D."/>
            <person name="Henrissat B."/>
            <person name="Matheny P.B."/>
            <person name="Labbe J."/>
            <person name="Martin F."/>
        </authorList>
    </citation>
    <scope>NUCLEOTIDE SEQUENCE</scope>
    <source>
        <strain evidence="1">HHB10654</strain>
    </source>
</reference>
<dbReference type="EMBL" id="MU277190">
    <property type="protein sequence ID" value="KAI0067165.1"/>
    <property type="molecule type" value="Genomic_DNA"/>
</dbReference>
<sequence>MRAVSPRDAILILLGAASMHVFSFLFSPAPSSIVVNTHLSSHDILDEPSPDPTRPRQPSSQTALDTSKHRIPHTALLKHAPGWTIFQDIYMANGTFFVVTTEPETFPNIALITSTGLPAFNTPESIAERMPTANEIAFISPDEARRMWGGDVARGENDRIYTVEGSTLILNDPDQCTSNNLSLIPFLAPQMAAVPPVVPLGNANTIGTGASILFIYCLRSIIQSHLCATVLNHYYHFCAELFYGVWAFWTGTFSTGLPPFTRAIFPHATALSWRDSPGMNTYFLRAAFPSMATESQPEWADRVAATAATRRRRAWHFPTLLLVDRSASFRGQECGERTQRTAAEAIKGIVGDGNFLPRGWWEPVRRSVLDFAGISDRVMEIGDRAFSRYGRDPDAFGEAGGVEEVVVTYITRQGVRRHLVDEDHERLVSSLEELCVRRGWELNVVPMEKLSKEEQLSVIARTTFLVGVHGNGLTHLIMMPVTPISMVVELFYPGGYAHDYEWTARSLGMKHFAVWNDTSSTFPDFHYPAYPEGFQGTQIPVYGPHVAKLIEDRADGLLP</sequence>
<gene>
    <name evidence="1" type="ORF">BV25DRAFT_1067678</name>
</gene>
<accession>A0ACB8TFL6</accession>
<evidence type="ECO:0000313" key="1">
    <source>
        <dbReference type="EMBL" id="KAI0067165.1"/>
    </source>
</evidence>
<reference evidence="1" key="2">
    <citation type="journal article" date="2022" name="New Phytol.">
        <title>Evolutionary transition to the ectomycorrhizal habit in the genomes of a hyperdiverse lineage of mushroom-forming fungi.</title>
        <authorList>
            <person name="Looney B."/>
            <person name="Miyauchi S."/>
            <person name="Morin E."/>
            <person name="Drula E."/>
            <person name="Courty P.E."/>
            <person name="Kohler A."/>
            <person name="Kuo A."/>
            <person name="LaButti K."/>
            <person name="Pangilinan J."/>
            <person name="Lipzen A."/>
            <person name="Riley R."/>
            <person name="Andreopoulos W."/>
            <person name="He G."/>
            <person name="Johnson J."/>
            <person name="Nolan M."/>
            <person name="Tritt A."/>
            <person name="Barry K.W."/>
            <person name="Grigoriev I.V."/>
            <person name="Nagy L.G."/>
            <person name="Hibbett D."/>
            <person name="Henrissat B."/>
            <person name="Matheny P.B."/>
            <person name="Labbe J."/>
            <person name="Martin F.M."/>
        </authorList>
    </citation>
    <scope>NUCLEOTIDE SEQUENCE</scope>
    <source>
        <strain evidence="1">HHB10654</strain>
    </source>
</reference>
<proteinExistence type="predicted"/>
<keyword evidence="2" id="KW-1185">Reference proteome</keyword>